<protein>
    <submittedName>
        <fullName evidence="1">Uncharacterized protein</fullName>
    </submittedName>
</protein>
<name>A0ABV0NCV7_9TELE</name>
<keyword evidence="2" id="KW-1185">Reference proteome</keyword>
<gene>
    <name evidence="1" type="ORF">GOODEAATRI_023161</name>
</gene>
<evidence type="ECO:0000313" key="1">
    <source>
        <dbReference type="EMBL" id="MEQ2169250.1"/>
    </source>
</evidence>
<dbReference type="InterPro" id="IPR052133">
    <property type="entry name" value="Immune_Signaling-Apoptosis_Reg"/>
</dbReference>
<dbReference type="Proteomes" id="UP001476798">
    <property type="component" value="Unassembled WGS sequence"/>
</dbReference>
<proteinExistence type="predicted"/>
<comment type="caution">
    <text evidence="1">The sequence shown here is derived from an EMBL/GenBank/DDBJ whole genome shotgun (WGS) entry which is preliminary data.</text>
</comment>
<accession>A0ABV0NCV7</accession>
<dbReference type="EMBL" id="JAHRIO010032443">
    <property type="protein sequence ID" value="MEQ2169250.1"/>
    <property type="molecule type" value="Genomic_DNA"/>
</dbReference>
<dbReference type="InterPro" id="IPR016024">
    <property type="entry name" value="ARM-type_fold"/>
</dbReference>
<dbReference type="SUPFAM" id="SSF48371">
    <property type="entry name" value="ARM repeat"/>
    <property type="match status" value="1"/>
</dbReference>
<organism evidence="1 2">
    <name type="scientific">Goodea atripinnis</name>
    <dbReference type="NCBI Taxonomy" id="208336"/>
    <lineage>
        <taxon>Eukaryota</taxon>
        <taxon>Metazoa</taxon>
        <taxon>Chordata</taxon>
        <taxon>Craniata</taxon>
        <taxon>Vertebrata</taxon>
        <taxon>Euteleostomi</taxon>
        <taxon>Actinopterygii</taxon>
        <taxon>Neopterygii</taxon>
        <taxon>Teleostei</taxon>
        <taxon>Neoteleostei</taxon>
        <taxon>Acanthomorphata</taxon>
        <taxon>Ovalentaria</taxon>
        <taxon>Atherinomorphae</taxon>
        <taxon>Cyprinodontiformes</taxon>
        <taxon>Goodeidae</taxon>
        <taxon>Goodea</taxon>
    </lineage>
</organism>
<dbReference type="PANTHER" id="PTHR12044:SF14">
    <property type="entry name" value="MEIOTIC DOUBLE-STRANDED BREAK FORMATION PROTEIN 1"/>
    <property type="match status" value="1"/>
</dbReference>
<dbReference type="PANTHER" id="PTHR12044">
    <property type="entry name" value="BCL2 INTERACTING MEDIATOR OF CELL DEATH"/>
    <property type="match status" value="1"/>
</dbReference>
<sequence>MLQSEEDPVTVEKVDQVLVQLLLEFQNELPFHFVLDKVHKQLNDQLSVKRFLPTFNFLGNLLKTVPNVAQSLLTQYVPLLDLLCSALVYPDEVLKTSVVNVWLQLLRTSGDTGAQYLPIATRDRLCILLLQTLNSASSAQLIKNSAGEKIYILWIEV</sequence>
<reference evidence="1 2" key="1">
    <citation type="submission" date="2021-06" db="EMBL/GenBank/DDBJ databases">
        <authorList>
            <person name="Palmer J.M."/>
        </authorList>
    </citation>
    <scope>NUCLEOTIDE SEQUENCE [LARGE SCALE GENOMIC DNA]</scope>
    <source>
        <strain evidence="1 2">GA_2019</strain>
        <tissue evidence="1">Muscle</tissue>
    </source>
</reference>
<evidence type="ECO:0000313" key="2">
    <source>
        <dbReference type="Proteomes" id="UP001476798"/>
    </source>
</evidence>